<feature type="region of interest" description="Disordered" evidence="1">
    <location>
        <begin position="1"/>
        <end position="26"/>
    </location>
</feature>
<reference evidence="3" key="1">
    <citation type="journal article" date="2019" name="Int. J. Syst. Evol. Microbiol.">
        <title>The Global Catalogue of Microorganisms (GCM) 10K type strain sequencing project: providing services to taxonomists for standard genome sequencing and annotation.</title>
        <authorList>
            <consortium name="The Broad Institute Genomics Platform"/>
            <consortium name="The Broad Institute Genome Sequencing Center for Infectious Disease"/>
            <person name="Wu L."/>
            <person name="Ma J."/>
        </authorList>
    </citation>
    <scope>NUCLEOTIDE SEQUENCE [LARGE SCALE GENOMIC DNA]</scope>
    <source>
        <strain evidence="3">SYNS20</strain>
    </source>
</reference>
<dbReference type="Gene3D" id="3.30.565.10">
    <property type="entry name" value="Histidine kinase-like ATPase, C-terminal domain"/>
    <property type="match status" value="1"/>
</dbReference>
<keyword evidence="3" id="KW-1185">Reference proteome</keyword>
<proteinExistence type="predicted"/>
<gene>
    <name evidence="2" type="ORF">ACFQVC_13335</name>
</gene>
<dbReference type="EMBL" id="JBHTCF010000004">
    <property type="protein sequence ID" value="MFC7305201.1"/>
    <property type="molecule type" value="Genomic_DNA"/>
</dbReference>
<evidence type="ECO:0000313" key="3">
    <source>
        <dbReference type="Proteomes" id="UP001596523"/>
    </source>
</evidence>
<sequence>MLTDTAPTPCPSFRPPSTPPAPPPPEDLTYSLTLPASLTTPAIARTATRRILVAHGLHGLTDAAQQAVGELAAAACQFTPTPEVYLSLRFRDGALRVILYDGHPRHTNERLAAACDTRRRAALRLLACVVRACGGEWGFGEAREPGGGTRMWAVLPQAGATAYGRPGRVEERALHLGGNDRHAARG</sequence>
<feature type="compositionally biased region" description="Pro residues" evidence="1">
    <location>
        <begin position="8"/>
        <end position="26"/>
    </location>
</feature>
<evidence type="ECO:0000313" key="2">
    <source>
        <dbReference type="EMBL" id="MFC7305201.1"/>
    </source>
</evidence>
<dbReference type="Proteomes" id="UP001596523">
    <property type="component" value="Unassembled WGS sequence"/>
</dbReference>
<dbReference type="InterPro" id="IPR036890">
    <property type="entry name" value="HATPase_C_sf"/>
</dbReference>
<organism evidence="2 3">
    <name type="scientific">Streptomyces monticola</name>
    <dbReference type="NCBI Taxonomy" id="2666263"/>
    <lineage>
        <taxon>Bacteria</taxon>
        <taxon>Bacillati</taxon>
        <taxon>Actinomycetota</taxon>
        <taxon>Actinomycetes</taxon>
        <taxon>Kitasatosporales</taxon>
        <taxon>Streptomycetaceae</taxon>
        <taxon>Streptomyces</taxon>
    </lineage>
</organism>
<dbReference type="GO" id="GO:0005524">
    <property type="term" value="F:ATP binding"/>
    <property type="evidence" value="ECO:0007669"/>
    <property type="project" value="UniProtKB-KW"/>
</dbReference>
<name>A0ABW2JGP6_9ACTN</name>
<dbReference type="RefSeq" id="WP_381830381.1">
    <property type="nucleotide sequence ID" value="NZ_JBHTCF010000004.1"/>
</dbReference>
<keyword evidence="2" id="KW-0067">ATP-binding</keyword>
<accession>A0ABW2JGP6</accession>
<evidence type="ECO:0000256" key="1">
    <source>
        <dbReference type="SAM" id="MobiDB-lite"/>
    </source>
</evidence>
<comment type="caution">
    <text evidence="2">The sequence shown here is derived from an EMBL/GenBank/DDBJ whole genome shotgun (WGS) entry which is preliminary data.</text>
</comment>
<protein>
    <submittedName>
        <fullName evidence="2">ATP-binding protein</fullName>
    </submittedName>
</protein>
<keyword evidence="2" id="KW-0547">Nucleotide-binding</keyword>